<dbReference type="EMBL" id="KB822711">
    <property type="protein sequence ID" value="ETN46606.1"/>
    <property type="molecule type" value="Genomic_DNA"/>
</dbReference>
<evidence type="ECO:0000313" key="3">
    <source>
        <dbReference type="Proteomes" id="UP000030752"/>
    </source>
</evidence>
<dbReference type="STRING" id="1220924.W2SD01"/>
<dbReference type="PANTHER" id="PTHR22684:SF0">
    <property type="entry name" value="RIBOSOME QUALITY CONTROL COMPLEX SUBUNIT TCF25"/>
    <property type="match status" value="1"/>
</dbReference>
<organism evidence="2 3">
    <name type="scientific">Cyphellophora europaea (strain CBS 101466)</name>
    <name type="common">Phialophora europaea</name>
    <dbReference type="NCBI Taxonomy" id="1220924"/>
    <lineage>
        <taxon>Eukaryota</taxon>
        <taxon>Fungi</taxon>
        <taxon>Dikarya</taxon>
        <taxon>Ascomycota</taxon>
        <taxon>Pezizomycotina</taxon>
        <taxon>Eurotiomycetes</taxon>
        <taxon>Chaetothyriomycetidae</taxon>
        <taxon>Chaetothyriales</taxon>
        <taxon>Cyphellophoraceae</taxon>
        <taxon>Cyphellophora</taxon>
    </lineage>
</organism>
<dbReference type="GeneID" id="19968131"/>
<dbReference type="Pfam" id="PF04910">
    <property type="entry name" value="Tcf25"/>
    <property type="match status" value="1"/>
</dbReference>
<accession>W2SD01</accession>
<proteinExistence type="predicted"/>
<feature type="region of interest" description="Disordered" evidence="1">
    <location>
        <begin position="709"/>
        <end position="749"/>
    </location>
</feature>
<dbReference type="InParanoid" id="W2SD01"/>
<dbReference type="GO" id="GO:0072344">
    <property type="term" value="P:rescue of stalled ribosome"/>
    <property type="evidence" value="ECO:0007669"/>
    <property type="project" value="TreeGrafter"/>
</dbReference>
<keyword evidence="3" id="KW-1185">Reference proteome</keyword>
<dbReference type="OrthoDB" id="205993at2759"/>
<evidence type="ECO:0000256" key="1">
    <source>
        <dbReference type="SAM" id="MobiDB-lite"/>
    </source>
</evidence>
<feature type="region of interest" description="Disordered" evidence="1">
    <location>
        <begin position="569"/>
        <end position="593"/>
    </location>
</feature>
<dbReference type="Proteomes" id="UP000030752">
    <property type="component" value="Unassembled WGS sequence"/>
</dbReference>
<name>W2SD01_CYPE1</name>
<dbReference type="PANTHER" id="PTHR22684">
    <property type="entry name" value="NULP1-RELATED"/>
    <property type="match status" value="1"/>
</dbReference>
<feature type="region of interest" description="Disordered" evidence="1">
    <location>
        <begin position="1"/>
        <end position="120"/>
    </location>
</feature>
<feature type="region of interest" description="Disordered" evidence="1">
    <location>
        <begin position="781"/>
        <end position="837"/>
    </location>
</feature>
<feature type="compositionally biased region" description="Basic residues" evidence="1">
    <location>
        <begin position="91"/>
        <end position="103"/>
    </location>
</feature>
<feature type="compositionally biased region" description="Acidic residues" evidence="1">
    <location>
        <begin position="711"/>
        <end position="729"/>
    </location>
</feature>
<dbReference type="AlphaFoldDB" id="W2SD01"/>
<feature type="compositionally biased region" description="Basic and acidic residues" evidence="1">
    <location>
        <begin position="104"/>
        <end position="120"/>
    </location>
</feature>
<evidence type="ECO:0000313" key="2">
    <source>
        <dbReference type="EMBL" id="ETN46606.1"/>
    </source>
</evidence>
<feature type="compositionally biased region" description="Basic and acidic residues" evidence="1">
    <location>
        <begin position="9"/>
        <end position="18"/>
    </location>
</feature>
<gene>
    <name evidence="2" type="ORF">HMPREF1541_00792</name>
</gene>
<dbReference type="GO" id="GO:1990112">
    <property type="term" value="C:RQC complex"/>
    <property type="evidence" value="ECO:0007669"/>
    <property type="project" value="TreeGrafter"/>
</dbReference>
<dbReference type="RefSeq" id="XP_008711318.1">
    <property type="nucleotide sequence ID" value="XM_008713096.1"/>
</dbReference>
<dbReference type="FunCoup" id="W2SD01">
    <property type="interactions" value="56"/>
</dbReference>
<dbReference type="GO" id="GO:1990116">
    <property type="term" value="P:ribosome-associated ubiquitin-dependent protein catabolic process"/>
    <property type="evidence" value="ECO:0007669"/>
    <property type="project" value="TreeGrafter"/>
</dbReference>
<feature type="compositionally biased region" description="Acidic residues" evidence="1">
    <location>
        <begin position="51"/>
        <end position="64"/>
    </location>
</feature>
<feature type="compositionally biased region" description="Low complexity" evidence="1">
    <location>
        <begin position="81"/>
        <end position="90"/>
    </location>
</feature>
<dbReference type="InterPro" id="IPR006994">
    <property type="entry name" value="TCF25/Rqc1"/>
</dbReference>
<reference evidence="2 3" key="1">
    <citation type="submission" date="2013-03" db="EMBL/GenBank/DDBJ databases">
        <title>The Genome Sequence of Phialophora europaea CBS 101466.</title>
        <authorList>
            <consortium name="The Broad Institute Genomics Platform"/>
            <person name="Cuomo C."/>
            <person name="de Hoog S."/>
            <person name="Gorbushina A."/>
            <person name="Walker B."/>
            <person name="Young S.K."/>
            <person name="Zeng Q."/>
            <person name="Gargeya S."/>
            <person name="Fitzgerald M."/>
            <person name="Haas B."/>
            <person name="Abouelleil A."/>
            <person name="Allen A.W."/>
            <person name="Alvarado L."/>
            <person name="Arachchi H.M."/>
            <person name="Berlin A.M."/>
            <person name="Chapman S.B."/>
            <person name="Gainer-Dewar J."/>
            <person name="Goldberg J."/>
            <person name="Griggs A."/>
            <person name="Gujja S."/>
            <person name="Hansen M."/>
            <person name="Howarth C."/>
            <person name="Imamovic A."/>
            <person name="Ireland A."/>
            <person name="Larimer J."/>
            <person name="McCowan C."/>
            <person name="Murphy C."/>
            <person name="Pearson M."/>
            <person name="Poon T.W."/>
            <person name="Priest M."/>
            <person name="Roberts A."/>
            <person name="Saif S."/>
            <person name="Shea T."/>
            <person name="Sisk P."/>
            <person name="Sykes S."/>
            <person name="Wortman J."/>
            <person name="Nusbaum C."/>
            <person name="Birren B."/>
        </authorList>
    </citation>
    <scope>NUCLEOTIDE SEQUENCE [LARGE SCALE GENOMIC DNA]</scope>
    <source>
        <strain evidence="2 3">CBS 101466</strain>
    </source>
</reference>
<dbReference type="eggNOG" id="KOG2422">
    <property type="taxonomic scope" value="Eukaryota"/>
</dbReference>
<dbReference type="VEuPathDB" id="FungiDB:HMPREF1541_00792"/>
<feature type="compositionally biased region" description="Low complexity" evidence="1">
    <location>
        <begin position="810"/>
        <end position="836"/>
    </location>
</feature>
<sequence length="922" mass="101229">MSSRALRKLQREQEEQRRLAAAHATENQVEEESDEAPQSSRAPQPKNAFDMLEEAEDDESEDDTTGVATPATDSAQPERLASISRPTPSSKSKKKKKRPKKKPKDTPDKASKPESDSGDEIDRALKALALKSGAHNAEQSEDISSQQWEAEATKLLGVETKNLNPINEMKSLFGNVAVEEHESRSNRATRQREVNEQGGMDLGTALLGRNNVASRRKELGALANRRNCLMRGKEEWPLASSGGLSMENVSEPPSFEKRYNLVHGHTYREAQWNFQMAVESMDPQRMMSLLLMSPYHIASLLQVAEIARHQGDHSVSGDLLERALYTLGKSVHSSFPAAMREGTARISFDKASNREFYLAIWRYIRNLEMRGTFKTAFEWAKLLLQFNTLSDPYGVTLMIDQLALRGRCHDQLIALASPGAYGTTWQHLPNIKISLALALTRAKRSKEARQHLAIAMVQYPYILSALASALDISPLPKVLWAKLPSTDAEKLYTELYVSRAKDLWNTPETTALLVEVAETLTHYQPVTSSAPTPPKLEISLEEARHILLLESPQLLGLLPRNFTRMATTGYDPLPPPSSEENSDFTARAPADASGPSALQNIIGGAGTGGIGMLNRILNWFTSPAGPAADGNGNNDQEGQEAMRALRQELGPDVPDVIIQELLQAHLGQGGDEEDHDGQVIIDPEGLGLGQRVAPGATPGGWDYYAERAEEPSDDYEEDESDLPELEDIPTAETRPGATPTPPPETARNPRAAMVEEILDDDDNAGHDSTPIGRGILRHIDSDEEDDGVDSDGIRPHPRAPTHTLLSTNAPPQRVVPPSQRRASSAAGQAPQAGQQPTLAELADSGFSPAPVDVEGDPQRLQRWLLTSGLDGLQDKESGSPEMQLYVKSLKLLRAQQRDWVLNVVGQRGAEWKACVERVRAML</sequence>
<protein>
    <submittedName>
        <fullName evidence="2">Uncharacterized protein</fullName>
    </submittedName>
</protein>
<dbReference type="HOGENOM" id="CLU_008321_1_1_1"/>